<dbReference type="KEGG" id="llh:I41_29210"/>
<protein>
    <recommendedName>
        <fullName evidence="3">beta-glucosidase</fullName>
        <ecNumber evidence="3">3.2.1.21</ecNumber>
    </recommendedName>
</protein>
<dbReference type="Proteomes" id="UP000317909">
    <property type="component" value="Chromosome"/>
</dbReference>
<evidence type="ECO:0000313" key="10">
    <source>
        <dbReference type="EMBL" id="QDT73730.1"/>
    </source>
</evidence>
<dbReference type="FunFam" id="2.60.40.10:FF:000495">
    <property type="entry name" value="Periplasmic beta-glucosidase"/>
    <property type="match status" value="1"/>
</dbReference>
<keyword evidence="4 8" id="KW-0732">Signal</keyword>
<feature type="domain" description="Fibronectin type III-like" evidence="9">
    <location>
        <begin position="707"/>
        <end position="776"/>
    </location>
</feature>
<evidence type="ECO:0000256" key="2">
    <source>
        <dbReference type="ARBA" id="ARBA00005336"/>
    </source>
</evidence>
<dbReference type="InterPro" id="IPR013783">
    <property type="entry name" value="Ig-like_fold"/>
</dbReference>
<gene>
    <name evidence="10" type="primary">bglX</name>
    <name evidence="10" type="ORF">I41_29210</name>
</gene>
<dbReference type="InterPro" id="IPR002772">
    <property type="entry name" value="Glyco_hydro_3_C"/>
</dbReference>
<comment type="similarity">
    <text evidence="2">Belongs to the glycosyl hydrolase 3 family.</text>
</comment>
<dbReference type="Gene3D" id="3.20.20.300">
    <property type="entry name" value="Glycoside hydrolase, family 3, N-terminal domain"/>
    <property type="match status" value="1"/>
</dbReference>
<comment type="catalytic activity">
    <reaction evidence="1">
        <text>Hydrolysis of terminal, non-reducing beta-D-glucosyl residues with release of beta-D-glucose.</text>
        <dbReference type="EC" id="3.2.1.21"/>
    </reaction>
</comment>
<dbReference type="AlphaFoldDB" id="A0A517TZC7"/>
<dbReference type="Pfam" id="PF14310">
    <property type="entry name" value="Fn3-like"/>
    <property type="match status" value="1"/>
</dbReference>
<dbReference type="EC" id="3.2.1.21" evidence="3"/>
<evidence type="ECO:0000256" key="6">
    <source>
        <dbReference type="ARBA" id="ARBA00023295"/>
    </source>
</evidence>
<evidence type="ECO:0000256" key="7">
    <source>
        <dbReference type="SAM" id="MobiDB-lite"/>
    </source>
</evidence>
<dbReference type="InterPro" id="IPR001764">
    <property type="entry name" value="Glyco_hydro_3_N"/>
</dbReference>
<reference evidence="10 11" key="1">
    <citation type="submission" date="2019-02" db="EMBL/GenBank/DDBJ databases">
        <title>Deep-cultivation of Planctomycetes and their phenomic and genomic characterization uncovers novel biology.</title>
        <authorList>
            <person name="Wiegand S."/>
            <person name="Jogler M."/>
            <person name="Boedeker C."/>
            <person name="Pinto D."/>
            <person name="Vollmers J."/>
            <person name="Rivas-Marin E."/>
            <person name="Kohn T."/>
            <person name="Peeters S.H."/>
            <person name="Heuer A."/>
            <person name="Rast P."/>
            <person name="Oberbeckmann S."/>
            <person name="Bunk B."/>
            <person name="Jeske O."/>
            <person name="Meyerdierks A."/>
            <person name="Storesund J.E."/>
            <person name="Kallscheuer N."/>
            <person name="Luecker S."/>
            <person name="Lage O.M."/>
            <person name="Pohl T."/>
            <person name="Merkel B.J."/>
            <person name="Hornburger P."/>
            <person name="Mueller R.-W."/>
            <person name="Bruemmer F."/>
            <person name="Labrenz M."/>
            <person name="Spormann A.M."/>
            <person name="Op den Camp H."/>
            <person name="Overmann J."/>
            <person name="Amann R."/>
            <person name="Jetten M.S.M."/>
            <person name="Mascher T."/>
            <person name="Medema M.H."/>
            <person name="Devos D.P."/>
            <person name="Kaster A.-K."/>
            <person name="Ovreas L."/>
            <person name="Rohde M."/>
            <person name="Galperin M.Y."/>
            <person name="Jogler C."/>
        </authorList>
    </citation>
    <scope>NUCLEOTIDE SEQUENCE [LARGE SCALE GENOMIC DNA]</scope>
    <source>
        <strain evidence="10 11">I41</strain>
    </source>
</reference>
<evidence type="ECO:0000259" key="9">
    <source>
        <dbReference type="SMART" id="SM01217"/>
    </source>
</evidence>
<feature type="region of interest" description="Disordered" evidence="7">
    <location>
        <begin position="783"/>
        <end position="822"/>
    </location>
</feature>
<dbReference type="GO" id="GO:0009251">
    <property type="term" value="P:glucan catabolic process"/>
    <property type="evidence" value="ECO:0007669"/>
    <property type="project" value="TreeGrafter"/>
</dbReference>
<keyword evidence="5 10" id="KW-0378">Hydrolase</keyword>
<organism evidence="10 11">
    <name type="scientific">Lacipirellula limnantheis</name>
    <dbReference type="NCBI Taxonomy" id="2528024"/>
    <lineage>
        <taxon>Bacteria</taxon>
        <taxon>Pseudomonadati</taxon>
        <taxon>Planctomycetota</taxon>
        <taxon>Planctomycetia</taxon>
        <taxon>Pirellulales</taxon>
        <taxon>Lacipirellulaceae</taxon>
        <taxon>Lacipirellula</taxon>
    </lineage>
</organism>
<dbReference type="OrthoDB" id="9805821at2"/>
<dbReference type="GO" id="GO:0008422">
    <property type="term" value="F:beta-glucosidase activity"/>
    <property type="evidence" value="ECO:0007669"/>
    <property type="project" value="UniProtKB-EC"/>
</dbReference>
<evidence type="ECO:0000256" key="3">
    <source>
        <dbReference type="ARBA" id="ARBA00012744"/>
    </source>
</evidence>
<dbReference type="InterPro" id="IPR017853">
    <property type="entry name" value="GH"/>
</dbReference>
<evidence type="ECO:0000256" key="8">
    <source>
        <dbReference type="SAM" id="SignalP"/>
    </source>
</evidence>
<dbReference type="Pfam" id="PF00933">
    <property type="entry name" value="Glyco_hydro_3"/>
    <property type="match status" value="1"/>
</dbReference>
<feature type="chain" id="PRO_5022028022" description="beta-glucosidase" evidence="8">
    <location>
        <begin position="34"/>
        <end position="822"/>
    </location>
</feature>
<dbReference type="InterPro" id="IPR051915">
    <property type="entry name" value="Cellulose_Degrad_GH3"/>
</dbReference>
<dbReference type="SUPFAM" id="SSF51445">
    <property type="entry name" value="(Trans)glycosidases"/>
    <property type="match status" value="1"/>
</dbReference>
<dbReference type="PANTHER" id="PTHR30620">
    <property type="entry name" value="PERIPLASMIC BETA-GLUCOSIDASE-RELATED"/>
    <property type="match status" value="1"/>
</dbReference>
<dbReference type="PRINTS" id="PR00133">
    <property type="entry name" value="GLHYDRLASE3"/>
</dbReference>
<proteinExistence type="inferred from homology"/>
<dbReference type="InterPro" id="IPR036881">
    <property type="entry name" value="Glyco_hydro_3_C_sf"/>
</dbReference>
<keyword evidence="11" id="KW-1185">Reference proteome</keyword>
<accession>A0A517TZC7</accession>
<evidence type="ECO:0000313" key="11">
    <source>
        <dbReference type="Proteomes" id="UP000317909"/>
    </source>
</evidence>
<evidence type="ECO:0000256" key="4">
    <source>
        <dbReference type="ARBA" id="ARBA00022729"/>
    </source>
</evidence>
<dbReference type="EMBL" id="CP036339">
    <property type="protein sequence ID" value="QDT73730.1"/>
    <property type="molecule type" value="Genomic_DNA"/>
</dbReference>
<dbReference type="InterPro" id="IPR036962">
    <property type="entry name" value="Glyco_hydro_3_N_sf"/>
</dbReference>
<dbReference type="Gene3D" id="2.60.40.10">
    <property type="entry name" value="Immunoglobulins"/>
    <property type="match status" value="1"/>
</dbReference>
<evidence type="ECO:0000256" key="5">
    <source>
        <dbReference type="ARBA" id="ARBA00022801"/>
    </source>
</evidence>
<name>A0A517TZC7_9BACT</name>
<dbReference type="RefSeq" id="WP_145433302.1">
    <property type="nucleotide sequence ID" value="NZ_CP036339.1"/>
</dbReference>
<sequence precursor="true">MKSIEWRRSSLCRLSTWATIAACVLIGAADLIAAEAGTHVESAAAPRVSPFNANADDRNAEAERLLAAMTLEEKIGQMCQVWPETGELTPAIRDSVRNGEIGSLINCATPELIAEGQRLVREESRLGIPLLIGRDVVHGYRTVFPIPLGQAASWNPELIEQAAGVAAAEARSQGVNWTFAPMVDVARDPRWGRVAETLGEDPSLICSLAAAMVRGFQQERDGRVHGLIACAKHFAAYGLAEGGRDYNRASLSIADLHNIHLPPFAASFNAGCRTVMTTFSEVNGVPGTAHAYLLRNVLSDGWKFGGVVVSDWNSVIEMVTHGHSSDESDAARQAVNAGVHMEMVSTAFHTHLAQLAGQGAIELSVIDDAVRRILRLKLDLAATAENAATAEKSELPGAIATSELLRPRSLELARRVARESVVLLKNAGDVLPLQRERLRRVAVIGPLADASLSQLGCWAVDGRAADSITPLAALQDALGESVEITHVRGAATSYAEDTGEIESAKQAAAGADVALLFVGEDAVLSGEARSRSTLELPGVQPELVQAVAAAGKPVVLVVLAGRPLTIGEECNAADAVLYAWHPGTMGGPAIADILLGVANPCGKLPVTFPKHVGQIPLYYSHSNTGRPSPADYRPLTASQGPDLPVDFQFRSHYVDGDPFPLFPFGYGLSFARYEYDGFELGSSSISSQQKLAVRARVTNVGSRAGVEVVQLYVRDLAAAQVRPVRELKAFRRVYIRPGESQRVEFALAADDLRYFDNEGRHVLEPGKFAVWIGGDSTATLGGEFELTGDGSAEQRPAAVARSPQDDLPTALPTEAGGADDGA</sequence>
<dbReference type="NCBIfam" id="NF011678">
    <property type="entry name" value="PRK15098.1"/>
    <property type="match status" value="1"/>
</dbReference>
<keyword evidence="6 10" id="KW-0326">Glycosidase</keyword>
<dbReference type="InterPro" id="IPR026891">
    <property type="entry name" value="Fn3-like"/>
</dbReference>
<feature type="signal peptide" evidence="8">
    <location>
        <begin position="1"/>
        <end position="33"/>
    </location>
</feature>
<dbReference type="Pfam" id="PF01915">
    <property type="entry name" value="Glyco_hydro_3_C"/>
    <property type="match status" value="1"/>
</dbReference>
<dbReference type="PANTHER" id="PTHR30620:SF16">
    <property type="entry name" value="LYSOSOMAL BETA GLUCOSIDASE"/>
    <property type="match status" value="1"/>
</dbReference>
<dbReference type="SMART" id="SM01217">
    <property type="entry name" value="Fn3_like"/>
    <property type="match status" value="1"/>
</dbReference>
<dbReference type="Gene3D" id="3.40.50.1700">
    <property type="entry name" value="Glycoside hydrolase family 3 C-terminal domain"/>
    <property type="match status" value="1"/>
</dbReference>
<evidence type="ECO:0000256" key="1">
    <source>
        <dbReference type="ARBA" id="ARBA00000448"/>
    </source>
</evidence>
<dbReference type="SUPFAM" id="SSF52279">
    <property type="entry name" value="Beta-D-glucan exohydrolase, C-terminal domain"/>
    <property type="match status" value="1"/>
</dbReference>